<comment type="caution">
    <text evidence="3">The sequence shown here is derived from an EMBL/GenBank/DDBJ whole genome shotgun (WGS) entry which is preliminary data.</text>
</comment>
<sequence>MTDRLYERPRAALAVAAGGLVVTALLIGALSSFVGLPGVIVDLAVTAVPLMATVVVGVIVGGGAFATALGLASWRWADALAGFGVALVVRAAVELTAPTTGAIGGFGGDATIVLALVSAAAVSPVVEEFFFRGFAQRAVGDAVGGARGQAIAVLVGVVAFVGLHWVAAGSLSVALLVATIGTGLGCGVLVAATGRLGGALVAHVVFNAIGVGLLVW</sequence>
<feature type="transmembrane region" description="Helical" evidence="1">
    <location>
        <begin position="150"/>
        <end position="167"/>
    </location>
</feature>
<reference evidence="4" key="1">
    <citation type="journal article" date="2019" name="Int. J. Syst. Evol. Microbiol.">
        <title>The Global Catalogue of Microorganisms (GCM) 10K type strain sequencing project: providing services to taxonomists for standard genome sequencing and annotation.</title>
        <authorList>
            <consortium name="The Broad Institute Genomics Platform"/>
            <consortium name="The Broad Institute Genome Sequencing Center for Infectious Disease"/>
            <person name="Wu L."/>
            <person name="Ma J."/>
        </authorList>
    </citation>
    <scope>NUCLEOTIDE SEQUENCE [LARGE SCALE GENOMIC DNA]</scope>
    <source>
        <strain evidence="4">CGMCC 1.15772</strain>
    </source>
</reference>
<proteinExistence type="predicted"/>
<feature type="transmembrane region" description="Helical" evidence="1">
    <location>
        <begin position="12"/>
        <end position="36"/>
    </location>
</feature>
<feature type="transmembrane region" description="Helical" evidence="1">
    <location>
        <begin position="79"/>
        <end position="98"/>
    </location>
</feature>
<dbReference type="GO" id="GO:0016787">
    <property type="term" value="F:hydrolase activity"/>
    <property type="evidence" value="ECO:0007669"/>
    <property type="project" value="UniProtKB-KW"/>
</dbReference>
<dbReference type="Pfam" id="PF02517">
    <property type="entry name" value="Rce1-like"/>
    <property type="match status" value="1"/>
</dbReference>
<dbReference type="EMBL" id="JBHTBE010000001">
    <property type="protein sequence ID" value="MFC7267571.1"/>
    <property type="molecule type" value="Genomic_DNA"/>
</dbReference>
<gene>
    <name evidence="3" type="ORF">ACFQRL_01215</name>
</gene>
<dbReference type="RefSeq" id="WP_262872505.1">
    <property type="nucleotide sequence ID" value="NZ_BAABKW010000018.1"/>
</dbReference>
<dbReference type="InterPro" id="IPR003675">
    <property type="entry name" value="Rce1/LyrA-like_dom"/>
</dbReference>
<evidence type="ECO:0000313" key="3">
    <source>
        <dbReference type="EMBL" id="MFC7267571.1"/>
    </source>
</evidence>
<feature type="transmembrane region" description="Helical" evidence="1">
    <location>
        <begin position="48"/>
        <end position="72"/>
    </location>
</feature>
<feature type="transmembrane region" description="Helical" evidence="1">
    <location>
        <begin position="110"/>
        <end position="130"/>
    </location>
</feature>
<keyword evidence="4" id="KW-1185">Reference proteome</keyword>
<protein>
    <submittedName>
        <fullName evidence="3">CPBP family intramembrane glutamic endopeptidase</fullName>
        <ecNumber evidence="3">3.4.-.-</ecNumber>
    </submittedName>
</protein>
<name>A0ABW2HCV6_9MICO</name>
<dbReference type="EC" id="3.4.-.-" evidence="3"/>
<evidence type="ECO:0000313" key="4">
    <source>
        <dbReference type="Proteomes" id="UP001596507"/>
    </source>
</evidence>
<keyword evidence="1" id="KW-0812">Transmembrane</keyword>
<dbReference type="Proteomes" id="UP001596507">
    <property type="component" value="Unassembled WGS sequence"/>
</dbReference>
<evidence type="ECO:0000259" key="2">
    <source>
        <dbReference type="Pfam" id="PF02517"/>
    </source>
</evidence>
<accession>A0ABW2HCV6</accession>
<keyword evidence="1" id="KW-0472">Membrane</keyword>
<keyword evidence="3" id="KW-0378">Hydrolase</keyword>
<organism evidence="3 4">
    <name type="scientific">Microbacterium fluvii</name>
    <dbReference type="NCBI Taxonomy" id="415215"/>
    <lineage>
        <taxon>Bacteria</taxon>
        <taxon>Bacillati</taxon>
        <taxon>Actinomycetota</taxon>
        <taxon>Actinomycetes</taxon>
        <taxon>Micrococcales</taxon>
        <taxon>Microbacteriaceae</taxon>
        <taxon>Microbacterium</taxon>
    </lineage>
</organism>
<feature type="domain" description="CAAX prenyl protease 2/Lysostaphin resistance protein A-like" evidence="2">
    <location>
        <begin position="111"/>
        <end position="209"/>
    </location>
</feature>
<feature type="transmembrane region" description="Helical" evidence="1">
    <location>
        <begin position="173"/>
        <end position="192"/>
    </location>
</feature>
<feature type="transmembrane region" description="Helical" evidence="1">
    <location>
        <begin position="199"/>
        <end position="215"/>
    </location>
</feature>
<keyword evidence="1" id="KW-1133">Transmembrane helix</keyword>
<evidence type="ECO:0000256" key="1">
    <source>
        <dbReference type="SAM" id="Phobius"/>
    </source>
</evidence>